<keyword evidence="2" id="KW-0342">GTP-binding</keyword>
<dbReference type="InterPro" id="IPR009001">
    <property type="entry name" value="Transl_elong_EF1A/Init_IF2_C"/>
</dbReference>
<dbReference type="EMBL" id="CP088295">
    <property type="protein sequence ID" value="UUY05485.1"/>
    <property type="molecule type" value="Genomic_DNA"/>
</dbReference>
<keyword evidence="4" id="KW-1185">Reference proteome</keyword>
<reference evidence="4" key="1">
    <citation type="submission" date="2021-11" db="EMBL/GenBank/DDBJ databases">
        <title>Cultivation dependent microbiological survey of springs from the worlds oldest radium mine currently devoted to the extraction of radon-saturated water.</title>
        <authorList>
            <person name="Kapinusova G."/>
            <person name="Smrhova T."/>
            <person name="Strejcek M."/>
            <person name="Suman J."/>
            <person name="Jani K."/>
            <person name="Pajer P."/>
            <person name="Uhlik O."/>
        </authorList>
    </citation>
    <scope>NUCLEOTIDE SEQUENCE [LARGE SCALE GENOMIC DNA]</scope>
    <source>
        <strain evidence="4">J379</strain>
    </source>
</reference>
<protein>
    <submittedName>
        <fullName evidence="3">Uncharacterized protein</fullName>
    </submittedName>
</protein>
<sequence length="109" mass="11524">MVRTEDGGRRSPIFDGYRAALTFGELTEDGVPIVNGSVVVFEDAEHVAPGAAGTARAFVAAPDYLPPYVASGLEFTVNEGRRVVARARVAEVLRDDTVNRSGFVGGLIS</sequence>
<dbReference type="SUPFAM" id="SSF50465">
    <property type="entry name" value="EF-Tu/eEF-1alpha/eIF2-gamma C-terminal domain"/>
    <property type="match status" value="1"/>
</dbReference>
<evidence type="ECO:0000256" key="1">
    <source>
        <dbReference type="ARBA" id="ARBA00022741"/>
    </source>
</evidence>
<gene>
    <name evidence="3" type="ORF">LRS13_08195</name>
</gene>
<evidence type="ECO:0000313" key="3">
    <source>
        <dbReference type="EMBL" id="UUY05485.1"/>
    </source>
</evidence>
<evidence type="ECO:0000256" key="2">
    <source>
        <dbReference type="ARBA" id="ARBA00023134"/>
    </source>
</evidence>
<evidence type="ECO:0000313" key="4">
    <source>
        <dbReference type="Proteomes" id="UP001058860"/>
    </source>
</evidence>
<dbReference type="Gene3D" id="2.40.30.10">
    <property type="entry name" value="Translation factors"/>
    <property type="match status" value="1"/>
</dbReference>
<keyword evidence="1" id="KW-0547">Nucleotide-binding</keyword>
<proteinExistence type="predicted"/>
<organism evidence="3 4">
    <name type="scientific">Svornostia abyssi</name>
    <dbReference type="NCBI Taxonomy" id="2898438"/>
    <lineage>
        <taxon>Bacteria</taxon>
        <taxon>Bacillati</taxon>
        <taxon>Actinomycetota</taxon>
        <taxon>Thermoleophilia</taxon>
        <taxon>Solirubrobacterales</taxon>
        <taxon>Baekduiaceae</taxon>
        <taxon>Svornostia</taxon>
    </lineage>
</organism>
<dbReference type="RefSeq" id="WP_353865940.1">
    <property type="nucleotide sequence ID" value="NZ_CP088295.1"/>
</dbReference>
<dbReference type="Proteomes" id="UP001058860">
    <property type="component" value="Chromosome"/>
</dbReference>
<name>A0ABY5PLS8_9ACTN</name>
<accession>A0ABY5PLS8</accession>